<dbReference type="EMBL" id="JAGTUU010000004">
    <property type="protein sequence ID" value="MBS0124964.1"/>
    <property type="molecule type" value="Genomic_DNA"/>
</dbReference>
<organism evidence="1 2">
    <name type="scientific">Thetidibacter halocola</name>
    <dbReference type="NCBI Taxonomy" id="2827239"/>
    <lineage>
        <taxon>Bacteria</taxon>
        <taxon>Pseudomonadati</taxon>
        <taxon>Pseudomonadota</taxon>
        <taxon>Alphaproteobacteria</taxon>
        <taxon>Rhodobacterales</taxon>
        <taxon>Roseobacteraceae</taxon>
        <taxon>Thetidibacter</taxon>
    </lineage>
</organism>
<protein>
    <submittedName>
        <fullName evidence="1">Uncharacterized protein</fullName>
    </submittedName>
</protein>
<evidence type="ECO:0000313" key="1">
    <source>
        <dbReference type="EMBL" id="MBS0124964.1"/>
    </source>
</evidence>
<dbReference type="AlphaFoldDB" id="A0A8J7WEL6"/>
<evidence type="ECO:0000313" key="2">
    <source>
        <dbReference type="Proteomes" id="UP000681356"/>
    </source>
</evidence>
<reference evidence="1" key="1">
    <citation type="submission" date="2021-04" db="EMBL/GenBank/DDBJ databases">
        <authorList>
            <person name="Yoon J."/>
        </authorList>
    </citation>
    <scope>NUCLEOTIDE SEQUENCE</scope>
    <source>
        <strain evidence="1">KMU-90</strain>
    </source>
</reference>
<accession>A0A8J7WEL6</accession>
<comment type="caution">
    <text evidence="1">The sequence shown here is derived from an EMBL/GenBank/DDBJ whole genome shotgun (WGS) entry which is preliminary data.</text>
</comment>
<gene>
    <name evidence="1" type="ORF">KB874_12730</name>
</gene>
<proteinExistence type="predicted"/>
<dbReference type="RefSeq" id="WP_212536913.1">
    <property type="nucleotide sequence ID" value="NZ_JAGTUU010000004.1"/>
</dbReference>
<dbReference type="Proteomes" id="UP000681356">
    <property type="component" value="Unassembled WGS sequence"/>
</dbReference>
<sequence length="74" mass="8165">MLSKILSDLNTTACFDFGYQPEDGDRLEIQIGEDHYRLSFSAWGDDPGEWVDDEGSWGDASDYKTAAEGGVLLS</sequence>
<keyword evidence="2" id="KW-1185">Reference proteome</keyword>
<name>A0A8J7WEL6_9RHOB</name>